<keyword evidence="3" id="KW-1185">Reference proteome</keyword>
<dbReference type="PANTHER" id="PTHR46656">
    <property type="entry name" value="PUTATIVE-RELATED"/>
    <property type="match status" value="1"/>
</dbReference>
<protein>
    <submittedName>
        <fullName evidence="2">Glycosyltransferase involved in cell wall biosynthesis</fullName>
    </submittedName>
</protein>
<dbReference type="Pfam" id="PF00534">
    <property type="entry name" value="Glycos_transf_1"/>
    <property type="match status" value="1"/>
</dbReference>
<dbReference type="Proteomes" id="UP001549110">
    <property type="component" value="Unassembled WGS sequence"/>
</dbReference>
<organism evidence="2 3">
    <name type="scientific">Phenylobacterium koreense</name>
    <dbReference type="NCBI Taxonomy" id="266125"/>
    <lineage>
        <taxon>Bacteria</taxon>
        <taxon>Pseudomonadati</taxon>
        <taxon>Pseudomonadota</taxon>
        <taxon>Alphaproteobacteria</taxon>
        <taxon>Caulobacterales</taxon>
        <taxon>Caulobacteraceae</taxon>
        <taxon>Phenylobacterium</taxon>
    </lineage>
</organism>
<dbReference type="SUPFAM" id="SSF53756">
    <property type="entry name" value="UDP-Glycosyltransferase/glycogen phosphorylase"/>
    <property type="match status" value="1"/>
</dbReference>
<feature type="domain" description="Glycosyl transferase family 1" evidence="1">
    <location>
        <begin position="212"/>
        <end position="313"/>
    </location>
</feature>
<sequence>MSLLSASRRAWRAMTPEPVRRLAQPVLGPALEAYVRRQARAPHAGDQFSGPIRVVGDFGGSYGIAASARLAVRAFEALGAPVEQVDIAGAKLDWIGAAEAARTPGPWIFHVNAPELLAALAFLGPRNVLGPRYGYWAWELPKAPKSWLKDVAMLDEVWAPSDYTAGSFLGAAAPVRTVPHPLFMEDYRDVRPAEREAGFLAVTLFDFKSSAARKNPDGMIAAFAKAFPGDPSARLVIKTQNAQAFPAVFERLRAAAPDNVEILDASWPYEQVKSLIASADVLLSLHRAEGFGLTMAEAMALGTPVIGTGWSGNIDFMDETCALLVPSAPIPVEDQQGIYKGQNWAEPDIDAAAAALRRLRADPDLAARLSTAGQRRVLERLSPQAWFTTLPDGVQRAALSVARSARRAAR</sequence>
<evidence type="ECO:0000313" key="2">
    <source>
        <dbReference type="EMBL" id="MET3527122.1"/>
    </source>
</evidence>
<proteinExistence type="predicted"/>
<dbReference type="InterPro" id="IPR001296">
    <property type="entry name" value="Glyco_trans_1"/>
</dbReference>
<name>A0ABV2EJA4_9CAUL</name>
<accession>A0ABV2EJA4</accession>
<dbReference type="CDD" id="cd01635">
    <property type="entry name" value="Glycosyltransferase_GTB-type"/>
    <property type="match status" value="1"/>
</dbReference>
<dbReference type="PANTHER" id="PTHR46656:SF3">
    <property type="entry name" value="PUTATIVE-RELATED"/>
    <property type="match status" value="1"/>
</dbReference>
<gene>
    <name evidence="2" type="ORF">ABID41_002217</name>
</gene>
<comment type="caution">
    <text evidence="2">The sequence shown here is derived from an EMBL/GenBank/DDBJ whole genome shotgun (WGS) entry which is preliminary data.</text>
</comment>
<dbReference type="EMBL" id="JBEPLU010000001">
    <property type="protein sequence ID" value="MET3527122.1"/>
    <property type="molecule type" value="Genomic_DNA"/>
</dbReference>
<evidence type="ECO:0000259" key="1">
    <source>
        <dbReference type="Pfam" id="PF00534"/>
    </source>
</evidence>
<dbReference type="Gene3D" id="3.40.50.2000">
    <property type="entry name" value="Glycogen Phosphorylase B"/>
    <property type="match status" value="1"/>
</dbReference>
<reference evidence="2 3" key="1">
    <citation type="submission" date="2024-06" db="EMBL/GenBank/DDBJ databases">
        <title>Genomic Encyclopedia of Type Strains, Phase IV (KMG-IV): sequencing the most valuable type-strain genomes for metagenomic binning, comparative biology and taxonomic classification.</title>
        <authorList>
            <person name="Goeker M."/>
        </authorList>
    </citation>
    <scope>NUCLEOTIDE SEQUENCE [LARGE SCALE GENOMIC DNA]</scope>
    <source>
        <strain evidence="2 3">DSM 17809</strain>
    </source>
</reference>
<evidence type="ECO:0000313" key="3">
    <source>
        <dbReference type="Proteomes" id="UP001549110"/>
    </source>
</evidence>
<dbReference type="RefSeq" id="WP_354297634.1">
    <property type="nucleotide sequence ID" value="NZ_JBEPLU010000001.1"/>
</dbReference>